<sequence length="82" mass="10037">MYYERLRIQLKIMNYITKIQKKIEKQPIFVNSILMNPYQTNLQYINEQQFHPFGRYMATEPLTVVQQSQKLRQQKLQQSIDQ</sequence>
<evidence type="ECO:0000313" key="1">
    <source>
        <dbReference type="EMBL" id="CAD8051712.1"/>
    </source>
</evidence>
<organism evidence="1 2">
    <name type="scientific">Paramecium sonneborni</name>
    <dbReference type="NCBI Taxonomy" id="65129"/>
    <lineage>
        <taxon>Eukaryota</taxon>
        <taxon>Sar</taxon>
        <taxon>Alveolata</taxon>
        <taxon>Ciliophora</taxon>
        <taxon>Intramacronucleata</taxon>
        <taxon>Oligohymenophorea</taxon>
        <taxon>Peniculida</taxon>
        <taxon>Parameciidae</taxon>
        <taxon>Paramecium</taxon>
    </lineage>
</organism>
<accession>A0A8S1KFY2</accession>
<reference evidence="1" key="1">
    <citation type="submission" date="2021-01" db="EMBL/GenBank/DDBJ databases">
        <authorList>
            <consortium name="Genoscope - CEA"/>
            <person name="William W."/>
        </authorList>
    </citation>
    <scope>NUCLEOTIDE SEQUENCE</scope>
</reference>
<dbReference type="EMBL" id="CAJJDN010000006">
    <property type="protein sequence ID" value="CAD8051712.1"/>
    <property type="molecule type" value="Genomic_DNA"/>
</dbReference>
<proteinExistence type="predicted"/>
<evidence type="ECO:0000313" key="2">
    <source>
        <dbReference type="Proteomes" id="UP000692954"/>
    </source>
</evidence>
<name>A0A8S1KFY2_9CILI</name>
<protein>
    <submittedName>
        <fullName evidence="1">Uncharacterized protein</fullName>
    </submittedName>
</protein>
<dbReference type="Proteomes" id="UP000692954">
    <property type="component" value="Unassembled WGS sequence"/>
</dbReference>
<keyword evidence="2" id="KW-1185">Reference proteome</keyword>
<gene>
    <name evidence="1" type="ORF">PSON_ATCC_30995.1.T0060036</name>
</gene>
<dbReference type="AlphaFoldDB" id="A0A8S1KFY2"/>
<comment type="caution">
    <text evidence="1">The sequence shown here is derived from an EMBL/GenBank/DDBJ whole genome shotgun (WGS) entry which is preliminary data.</text>
</comment>